<comment type="caution">
    <text evidence="1">The sequence shown here is derived from an EMBL/GenBank/DDBJ whole genome shotgun (WGS) entry which is preliminary data.</text>
</comment>
<keyword evidence="2" id="KW-1185">Reference proteome</keyword>
<dbReference type="EMBL" id="JQCE01000058">
    <property type="protein sequence ID" value="KRO15880.1"/>
    <property type="molecule type" value="Genomic_DNA"/>
</dbReference>
<gene>
    <name evidence="1" type="ORF">IV56_GL002070</name>
</gene>
<evidence type="ECO:0000313" key="2">
    <source>
        <dbReference type="Proteomes" id="UP000050969"/>
    </source>
</evidence>
<accession>A0A0R2MQI3</accession>
<organism evidence="1 2">
    <name type="scientific">Lacticaseibacillus saniviri JCM 17471 = DSM 24301</name>
    <dbReference type="NCBI Taxonomy" id="1293598"/>
    <lineage>
        <taxon>Bacteria</taxon>
        <taxon>Bacillati</taxon>
        <taxon>Bacillota</taxon>
        <taxon>Bacilli</taxon>
        <taxon>Lactobacillales</taxon>
        <taxon>Lactobacillaceae</taxon>
        <taxon>Lacticaseibacillus</taxon>
    </lineage>
</organism>
<dbReference type="Proteomes" id="UP000050969">
    <property type="component" value="Unassembled WGS sequence"/>
</dbReference>
<evidence type="ECO:0000313" key="1">
    <source>
        <dbReference type="EMBL" id="KRO15880.1"/>
    </source>
</evidence>
<dbReference type="AlphaFoldDB" id="A0A0R2MQI3"/>
<protein>
    <submittedName>
        <fullName evidence="1">Uncharacterized protein</fullName>
    </submittedName>
</protein>
<dbReference type="PATRIC" id="fig|1293598.4.peg.2156"/>
<name>A0A0R2MQI3_9LACO</name>
<proteinExistence type="predicted"/>
<sequence length="50" mass="5577">MAARYLRDKLALTSDATTLDKLVAAYDVANQRLDEMLAKYAGSLEVKEDE</sequence>
<reference evidence="1 2" key="1">
    <citation type="journal article" date="2015" name="Genome Announc.">
        <title>Expanding the biotechnology potential of lactobacilli through comparative genomics of 213 strains and associated genera.</title>
        <authorList>
            <person name="Sun Z."/>
            <person name="Harris H.M."/>
            <person name="McCann A."/>
            <person name="Guo C."/>
            <person name="Argimon S."/>
            <person name="Zhang W."/>
            <person name="Yang X."/>
            <person name="Jeffery I.B."/>
            <person name="Cooney J.C."/>
            <person name="Kagawa T.F."/>
            <person name="Liu W."/>
            <person name="Song Y."/>
            <person name="Salvetti E."/>
            <person name="Wrobel A."/>
            <person name="Rasinkangas P."/>
            <person name="Parkhill J."/>
            <person name="Rea M.C."/>
            <person name="O'Sullivan O."/>
            <person name="Ritari J."/>
            <person name="Douillard F.P."/>
            <person name="Paul Ross R."/>
            <person name="Yang R."/>
            <person name="Briner A.E."/>
            <person name="Felis G.E."/>
            <person name="de Vos W.M."/>
            <person name="Barrangou R."/>
            <person name="Klaenhammer T.R."/>
            <person name="Caufield P.W."/>
            <person name="Cui Y."/>
            <person name="Zhang H."/>
            <person name="O'Toole P.W."/>
        </authorList>
    </citation>
    <scope>NUCLEOTIDE SEQUENCE [LARGE SCALE GENOMIC DNA]</scope>
    <source>
        <strain evidence="1 2">DSM 24301</strain>
    </source>
</reference>